<evidence type="ECO:0008006" key="3">
    <source>
        <dbReference type="Google" id="ProtNLM"/>
    </source>
</evidence>
<dbReference type="AlphaFoldDB" id="A0AAV9XK28"/>
<dbReference type="Proteomes" id="UP001365542">
    <property type="component" value="Unassembled WGS sequence"/>
</dbReference>
<organism evidence="1 2">
    <name type="scientific">Orbilia ellipsospora</name>
    <dbReference type="NCBI Taxonomy" id="2528407"/>
    <lineage>
        <taxon>Eukaryota</taxon>
        <taxon>Fungi</taxon>
        <taxon>Dikarya</taxon>
        <taxon>Ascomycota</taxon>
        <taxon>Pezizomycotina</taxon>
        <taxon>Orbiliomycetes</taxon>
        <taxon>Orbiliales</taxon>
        <taxon>Orbiliaceae</taxon>
        <taxon>Orbilia</taxon>
    </lineage>
</organism>
<name>A0AAV9XK28_9PEZI</name>
<accession>A0AAV9XK28</accession>
<evidence type="ECO:0000313" key="2">
    <source>
        <dbReference type="Proteomes" id="UP001365542"/>
    </source>
</evidence>
<comment type="caution">
    <text evidence="1">The sequence shown here is derived from an EMBL/GenBank/DDBJ whole genome shotgun (WGS) entry which is preliminary data.</text>
</comment>
<protein>
    <recommendedName>
        <fullName evidence="3">F-box domain-containing protein</fullName>
    </recommendedName>
</protein>
<dbReference type="EMBL" id="JAVHJO010000002">
    <property type="protein sequence ID" value="KAK6542344.1"/>
    <property type="molecule type" value="Genomic_DNA"/>
</dbReference>
<sequence>MAANPTLETLPYEIKLVILDQFPDYESVIALAIASRPFHTVFAKHKDTILDNLLLAKYEVEAIFIAYISEIGSMPNHPDTWIYAGTGMDSYEKHVSDGSELELPDFAISWLSTHNYAVIKENHKVILRAANFILQNERYPNDLVDTIGAHELRQSKKAEYLRSAPPATISEKNRLVRGFYYTWIFCVVHSHRYTARNRGSYAFQIPYSVMLGWGYWAAKTMQTIHAHLVKKFNEVFVTEWVKDFIPIPMEYLQNSDYCCSEPSITVQHPEHMHLIFHYDFTTIVSQIYNPDPDSLRQSLTKVQKILDTEPLAYRRDLWGPTVLRWPCFDKAIGWLAKITRIYFNIRDSSSREGRRILFVKRLVSPRNPSEEAVSWDNTWGARYLVSTGDEIQIAEWLEDYIGVEGSGRLAYWEHIWDDWRLESWGYEFPAFASQL</sequence>
<keyword evidence="2" id="KW-1185">Reference proteome</keyword>
<proteinExistence type="predicted"/>
<evidence type="ECO:0000313" key="1">
    <source>
        <dbReference type="EMBL" id="KAK6542344.1"/>
    </source>
</evidence>
<gene>
    <name evidence="1" type="ORF">TWF694_006303</name>
</gene>
<reference evidence="1 2" key="1">
    <citation type="submission" date="2019-10" db="EMBL/GenBank/DDBJ databases">
        <authorList>
            <person name="Palmer J.M."/>
        </authorList>
    </citation>
    <scope>NUCLEOTIDE SEQUENCE [LARGE SCALE GENOMIC DNA]</scope>
    <source>
        <strain evidence="1 2">TWF694</strain>
    </source>
</reference>